<organism evidence="1 2">
    <name type="scientific">Stecheria intestinalis</name>
    <dbReference type="NCBI Taxonomy" id="2606630"/>
    <lineage>
        <taxon>Bacteria</taxon>
        <taxon>Bacillati</taxon>
        <taxon>Bacillota</taxon>
        <taxon>Erysipelotrichia</taxon>
        <taxon>Erysipelotrichales</taxon>
        <taxon>Erysipelotrichaceae</taxon>
        <taxon>Stecheria</taxon>
    </lineage>
</organism>
<dbReference type="RefSeq" id="WP_154505969.1">
    <property type="nucleotide sequence ID" value="NZ_VUMN01000050.1"/>
</dbReference>
<dbReference type="EMBL" id="VUMN01000050">
    <property type="protein sequence ID" value="MSS59775.1"/>
    <property type="molecule type" value="Genomic_DNA"/>
</dbReference>
<accession>A0A7X2NUL5</accession>
<comment type="caution">
    <text evidence="1">The sequence shown here is derived from an EMBL/GenBank/DDBJ whole genome shotgun (WGS) entry which is preliminary data.</text>
</comment>
<proteinExistence type="predicted"/>
<reference evidence="1 2" key="1">
    <citation type="submission" date="2019-08" db="EMBL/GenBank/DDBJ databases">
        <title>In-depth cultivation of the pig gut microbiome towards novel bacterial diversity and tailored functional studies.</title>
        <authorList>
            <person name="Wylensek D."/>
            <person name="Hitch T.C.A."/>
            <person name="Clavel T."/>
        </authorList>
    </citation>
    <scope>NUCLEOTIDE SEQUENCE [LARGE SCALE GENOMIC DNA]</scope>
    <source>
        <strain evidence="1 2">Oil+RF-744-GAM-WT-6</strain>
    </source>
</reference>
<keyword evidence="2" id="KW-1185">Reference proteome</keyword>
<protein>
    <submittedName>
        <fullName evidence="1">Uncharacterized protein</fullName>
    </submittedName>
</protein>
<evidence type="ECO:0000313" key="1">
    <source>
        <dbReference type="EMBL" id="MSS59775.1"/>
    </source>
</evidence>
<sequence length="87" mass="9445">MESTEFFSASPDAGALQYYIDAAVTAKDGKELTVLVEDTPMKLNLSEVENLYPAEIQTGDTIRISTSAESLDTFAVIENAERITAPE</sequence>
<dbReference type="AlphaFoldDB" id="A0A7X2NUL5"/>
<dbReference type="Proteomes" id="UP000461880">
    <property type="component" value="Unassembled WGS sequence"/>
</dbReference>
<evidence type="ECO:0000313" key="2">
    <source>
        <dbReference type="Proteomes" id="UP000461880"/>
    </source>
</evidence>
<name>A0A7X2NUL5_9FIRM</name>
<gene>
    <name evidence="1" type="ORF">FYJ51_12820</name>
</gene>